<feature type="compositionally biased region" description="Polar residues" evidence="4">
    <location>
        <begin position="591"/>
        <end position="607"/>
    </location>
</feature>
<dbReference type="Gene3D" id="3.30.890.10">
    <property type="entry name" value="Methyl-cpg-binding Protein 2, Chain A"/>
    <property type="match status" value="1"/>
</dbReference>
<gene>
    <name evidence="6" type="ORF">CUNI_LOCUS9956</name>
</gene>
<dbReference type="PANTHER" id="PTHR15074">
    <property type="entry name" value="METHYL-CPG-BINDING PROTEIN"/>
    <property type="match status" value="1"/>
</dbReference>
<dbReference type="GO" id="GO:0005634">
    <property type="term" value="C:nucleus"/>
    <property type="evidence" value="ECO:0007669"/>
    <property type="project" value="UniProtKB-SubCell"/>
</dbReference>
<reference evidence="6" key="1">
    <citation type="submission" date="2021-04" db="EMBL/GenBank/DDBJ databases">
        <authorList>
            <consortium name="Molecular Ecology Group"/>
        </authorList>
    </citation>
    <scope>NUCLEOTIDE SEQUENCE</scope>
</reference>
<dbReference type="InterPro" id="IPR016177">
    <property type="entry name" value="DNA-bd_dom_sf"/>
</dbReference>
<feature type="compositionally biased region" description="Polar residues" evidence="4">
    <location>
        <begin position="632"/>
        <end position="654"/>
    </location>
</feature>
<protein>
    <recommendedName>
        <fullName evidence="5">MBD domain-containing protein</fullName>
    </recommendedName>
</protein>
<dbReference type="PRINTS" id="PR00929">
    <property type="entry name" value="ATHOOK"/>
</dbReference>
<feature type="region of interest" description="Disordered" evidence="4">
    <location>
        <begin position="44"/>
        <end position="216"/>
    </location>
</feature>
<comment type="caution">
    <text evidence="6">The sequence shown here is derived from an EMBL/GenBank/DDBJ whole genome shotgun (WGS) entry which is preliminary data.</text>
</comment>
<dbReference type="PANTHER" id="PTHR15074:SF0">
    <property type="entry name" value="METHYL-CPG-BINDING DOMAIN PROTEIN 4-LIKE PROTEIN"/>
    <property type="match status" value="1"/>
</dbReference>
<feature type="compositionally biased region" description="Polar residues" evidence="4">
    <location>
        <begin position="539"/>
        <end position="570"/>
    </location>
</feature>
<dbReference type="FunFam" id="1.10.340.30:FF:000007">
    <property type="entry name" value="Methyl-CpG-binding domain protein 4"/>
    <property type="match status" value="1"/>
</dbReference>
<dbReference type="Gene3D" id="1.10.340.30">
    <property type="entry name" value="Hypothetical protein, domain 2"/>
    <property type="match status" value="1"/>
</dbReference>
<name>A0A8S3Z863_9EUPU</name>
<feature type="compositionally biased region" description="Acidic residues" evidence="4">
    <location>
        <begin position="131"/>
        <end position="153"/>
    </location>
</feature>
<dbReference type="OrthoDB" id="10265068at2759"/>
<keyword evidence="3" id="KW-0539">Nucleus</keyword>
<feature type="compositionally biased region" description="Basic residues" evidence="4">
    <location>
        <begin position="182"/>
        <end position="191"/>
    </location>
</feature>
<dbReference type="InterPro" id="IPR017956">
    <property type="entry name" value="AT_hook_DNA-bd_motif"/>
</dbReference>
<evidence type="ECO:0000256" key="4">
    <source>
        <dbReference type="SAM" id="MobiDB-lite"/>
    </source>
</evidence>
<dbReference type="InterPro" id="IPR001739">
    <property type="entry name" value="Methyl_CpG_DNA-bd"/>
</dbReference>
<evidence type="ECO:0000313" key="6">
    <source>
        <dbReference type="EMBL" id="CAG5124398.1"/>
    </source>
</evidence>
<feature type="compositionally biased region" description="Polar residues" evidence="4">
    <location>
        <begin position="484"/>
        <end position="499"/>
    </location>
</feature>
<feature type="compositionally biased region" description="Basic and acidic residues" evidence="4">
    <location>
        <begin position="107"/>
        <end position="119"/>
    </location>
</feature>
<dbReference type="AlphaFoldDB" id="A0A8S3Z863"/>
<feature type="domain" description="MBD" evidence="5">
    <location>
        <begin position="204"/>
        <end position="275"/>
    </location>
</feature>
<feature type="region of interest" description="Disordered" evidence="4">
    <location>
        <begin position="766"/>
        <end position="788"/>
    </location>
</feature>
<organism evidence="6 7">
    <name type="scientific">Candidula unifasciata</name>
    <dbReference type="NCBI Taxonomy" id="100452"/>
    <lineage>
        <taxon>Eukaryota</taxon>
        <taxon>Metazoa</taxon>
        <taxon>Spiralia</taxon>
        <taxon>Lophotrochozoa</taxon>
        <taxon>Mollusca</taxon>
        <taxon>Gastropoda</taxon>
        <taxon>Heterobranchia</taxon>
        <taxon>Euthyneura</taxon>
        <taxon>Panpulmonata</taxon>
        <taxon>Eupulmonata</taxon>
        <taxon>Stylommatophora</taxon>
        <taxon>Helicina</taxon>
        <taxon>Helicoidea</taxon>
        <taxon>Geomitridae</taxon>
        <taxon>Candidula</taxon>
    </lineage>
</organism>
<feature type="compositionally biased region" description="Basic residues" evidence="4">
    <location>
        <begin position="659"/>
        <end position="669"/>
    </location>
</feature>
<dbReference type="CDD" id="cd01396">
    <property type="entry name" value="MeCP2_MBD"/>
    <property type="match status" value="1"/>
</dbReference>
<comment type="subcellular location">
    <subcellularLocation>
        <location evidence="1">Nucleus</location>
    </subcellularLocation>
</comment>
<feature type="compositionally biased region" description="Basic residues" evidence="4">
    <location>
        <begin position="723"/>
        <end position="733"/>
    </location>
</feature>
<feature type="compositionally biased region" description="Low complexity" evidence="4">
    <location>
        <begin position="517"/>
        <end position="530"/>
    </location>
</feature>
<evidence type="ECO:0000256" key="1">
    <source>
        <dbReference type="ARBA" id="ARBA00004123"/>
    </source>
</evidence>
<dbReference type="InterPro" id="IPR045138">
    <property type="entry name" value="MeCP2/MBD4"/>
</dbReference>
<sequence length="992" mass="108550">MDTSEIEAVDDTADSVVSASKGTMELSSDVSALDKIHETQADLGSFRSGVDSSVQDEDSGSHFGVGSSTENVTNGTADQTSEDVRGEALEEETGGISKEGGEEVSDTSEREKSSEETSEKNAGLVEKVSEEALEEAGIEPSEELGDGPSEELGYEPSEMSKKSPEFDKAEPTDKKQVTPKSKTPKTPKKKAPKPETPAASLSSTTNASEGMADLPDGWTMKAVQRMTGQSAGKYDIYYYSPDNKKLRSKTDVSHYIQEKNLNLDLDVFEFSVSKLIEKGSFHRQDVTVARQRGQPKPQVPAGKKVLQLKGSSGVKKAKESLGNKKALFRHTKLSVTEGESELKVTSAASIAKKKADEVADGKEQQRLQKLVIKMPFGSTFGKSWMTKKESKQIRSYFAPPVGDGELAEDTTLTSDESFIESDREPGSQGAKIGSKTKIKPRTQTPESPKGLADASGQPSEQTSRKRGRPRKYLVSSGAEVNFENGMSTSYQAESGTHVTHSGEVEKVQVQSVEDTQAAAISSPPADAASPNDQRDLQTGMVTSSRDESITTSQISPELTTSGTKQIGTTPSRKRGRPKKIPIVVGDEQEHPLNTTGDVSSKNVSSFFEESPDKVITSAGPVADSDLPEASSAVGSDNYTIIKSEDSQLLTSQQPLPHLLPKRKKGRPSKKSLNVSDLSANGLLTPAGSGTPDASSVPPAASEEVLQSPGEAILQMTPSSAEAKKKRGRPRKYSILKSESENQLMQDESNVAAEATATESLSYIEDKQKVEEEDSSPAKQPRFAGIKRKSLPYEDHENSLMEFLSVQNGLDNTIPERITAEYILEGNTTSKYFKKSDNKLPRPKLRRDEKWIPPRSPFCLVQESLFHDPWKLLVATIFLNKTTGRQAIPTLWKFFNRYPTPELAREADEETVANILFPIGLNYTRAKTIIRFSDEFLSKKWTYPIELHGIGKYGNDSYRIFCVNEWKQVDPTDNKLNDYHQWLVANESKLELS</sequence>
<dbReference type="SMART" id="SM00384">
    <property type="entry name" value="AT_hook"/>
    <property type="match status" value="4"/>
</dbReference>
<evidence type="ECO:0000313" key="7">
    <source>
        <dbReference type="Proteomes" id="UP000678393"/>
    </source>
</evidence>
<dbReference type="GO" id="GO:0003824">
    <property type="term" value="F:catalytic activity"/>
    <property type="evidence" value="ECO:0007669"/>
    <property type="project" value="InterPro"/>
</dbReference>
<feature type="compositionally biased region" description="Polar residues" evidence="4">
    <location>
        <begin position="199"/>
        <end position="208"/>
    </location>
</feature>
<keyword evidence="2" id="KW-0597">Phosphoprotein</keyword>
<proteinExistence type="predicted"/>
<evidence type="ECO:0000256" key="3">
    <source>
        <dbReference type="ARBA" id="ARBA00023242"/>
    </source>
</evidence>
<dbReference type="GO" id="GO:0003677">
    <property type="term" value="F:DNA binding"/>
    <property type="evidence" value="ECO:0007669"/>
    <property type="project" value="InterPro"/>
</dbReference>
<dbReference type="PROSITE" id="PS50982">
    <property type="entry name" value="MBD"/>
    <property type="match status" value="1"/>
</dbReference>
<evidence type="ECO:0000259" key="5">
    <source>
        <dbReference type="PROSITE" id="PS50982"/>
    </source>
</evidence>
<dbReference type="InterPro" id="IPR011257">
    <property type="entry name" value="DNA_glycosylase"/>
</dbReference>
<dbReference type="SMART" id="SM00391">
    <property type="entry name" value="MBD"/>
    <property type="match status" value="1"/>
</dbReference>
<feature type="region of interest" description="Disordered" evidence="4">
    <location>
        <begin position="398"/>
        <end position="749"/>
    </location>
</feature>
<dbReference type="EMBL" id="CAJHNH020001774">
    <property type="protein sequence ID" value="CAG5124398.1"/>
    <property type="molecule type" value="Genomic_DNA"/>
</dbReference>
<feature type="compositionally biased region" description="Polar residues" evidence="4">
    <location>
        <begin position="66"/>
        <end position="79"/>
    </location>
</feature>
<feature type="compositionally biased region" description="Basic and acidic residues" evidence="4">
    <location>
        <begin position="158"/>
        <end position="176"/>
    </location>
</feature>
<dbReference type="Pfam" id="PF01429">
    <property type="entry name" value="MBD"/>
    <property type="match status" value="1"/>
</dbReference>
<accession>A0A8S3Z863</accession>
<dbReference type="SUPFAM" id="SSF54171">
    <property type="entry name" value="DNA-binding domain"/>
    <property type="match status" value="1"/>
</dbReference>
<dbReference type="SUPFAM" id="SSF48150">
    <property type="entry name" value="DNA-glycosylase"/>
    <property type="match status" value="1"/>
</dbReference>
<dbReference type="Proteomes" id="UP000678393">
    <property type="component" value="Unassembled WGS sequence"/>
</dbReference>
<keyword evidence="7" id="KW-1185">Reference proteome</keyword>
<evidence type="ECO:0000256" key="2">
    <source>
        <dbReference type="ARBA" id="ARBA00022553"/>
    </source>
</evidence>
<dbReference type="GO" id="GO:0006281">
    <property type="term" value="P:DNA repair"/>
    <property type="evidence" value="ECO:0007669"/>
    <property type="project" value="InterPro"/>
</dbReference>